<dbReference type="SUPFAM" id="SSF48264">
    <property type="entry name" value="Cytochrome P450"/>
    <property type="match status" value="1"/>
</dbReference>
<name>A0A9W6QA18_9ACTN</name>
<comment type="cofactor">
    <cofactor evidence="7">
        <name>heme</name>
        <dbReference type="ChEBI" id="CHEBI:30413"/>
    </cofactor>
</comment>
<organism evidence="9 10">
    <name type="scientific">Kitasatospora phosalacinea</name>
    <dbReference type="NCBI Taxonomy" id="2065"/>
    <lineage>
        <taxon>Bacteria</taxon>
        <taxon>Bacillati</taxon>
        <taxon>Actinomycetota</taxon>
        <taxon>Actinomycetes</taxon>
        <taxon>Kitasatosporales</taxon>
        <taxon>Streptomycetaceae</taxon>
        <taxon>Kitasatospora</taxon>
    </lineage>
</organism>
<dbReference type="PANTHER" id="PTHR24291:SF50">
    <property type="entry name" value="BIFUNCTIONAL ALBAFLAVENONE MONOOXYGENASE_TERPENE SYNTHASE"/>
    <property type="match status" value="1"/>
</dbReference>
<keyword evidence="2 7" id="KW-0349">Heme</keyword>
<keyword evidence="3 7" id="KW-0479">Metal-binding</keyword>
<dbReference type="GO" id="GO:0020037">
    <property type="term" value="F:heme binding"/>
    <property type="evidence" value="ECO:0007669"/>
    <property type="project" value="InterPro"/>
</dbReference>
<dbReference type="PANTHER" id="PTHR24291">
    <property type="entry name" value="CYTOCHROME P450 FAMILY 4"/>
    <property type="match status" value="1"/>
</dbReference>
<evidence type="ECO:0000313" key="9">
    <source>
        <dbReference type="EMBL" id="GLW71138.1"/>
    </source>
</evidence>
<dbReference type="InterPro" id="IPR002401">
    <property type="entry name" value="Cyt_P450_E_grp-I"/>
</dbReference>
<reference evidence="9" key="1">
    <citation type="submission" date="2023-02" db="EMBL/GenBank/DDBJ databases">
        <title>Kitasatospora phosalacinea NBRC 14627.</title>
        <authorList>
            <person name="Ichikawa N."/>
            <person name="Sato H."/>
            <person name="Tonouchi N."/>
        </authorList>
    </citation>
    <scope>NUCLEOTIDE SEQUENCE</scope>
    <source>
        <strain evidence="9">NBRC 14627</strain>
    </source>
</reference>
<comment type="caution">
    <text evidence="9">The sequence shown here is derived from an EMBL/GenBank/DDBJ whole genome shotgun (WGS) entry which is preliminary data.</text>
</comment>
<dbReference type="Gene3D" id="1.10.630.10">
    <property type="entry name" value="Cytochrome P450"/>
    <property type="match status" value="1"/>
</dbReference>
<evidence type="ECO:0000256" key="3">
    <source>
        <dbReference type="ARBA" id="ARBA00022723"/>
    </source>
</evidence>
<feature type="binding site" description="axial binding residue" evidence="7">
    <location>
        <position position="431"/>
    </location>
    <ligand>
        <name>heme</name>
        <dbReference type="ChEBI" id="CHEBI:30413"/>
    </ligand>
    <ligandPart>
        <name>Fe</name>
        <dbReference type="ChEBI" id="CHEBI:18248"/>
    </ligandPart>
</feature>
<evidence type="ECO:0000256" key="4">
    <source>
        <dbReference type="ARBA" id="ARBA00023002"/>
    </source>
</evidence>
<dbReference type="RefSeq" id="WP_285736944.1">
    <property type="nucleotide sequence ID" value="NZ_BSSA01000010.1"/>
</dbReference>
<dbReference type="Pfam" id="PF00067">
    <property type="entry name" value="p450"/>
    <property type="match status" value="1"/>
</dbReference>
<comment type="similarity">
    <text evidence="1 8">Belongs to the cytochrome P450 family.</text>
</comment>
<dbReference type="Proteomes" id="UP001165041">
    <property type="component" value="Unassembled WGS sequence"/>
</dbReference>
<dbReference type="EMBL" id="BSSA01000010">
    <property type="protein sequence ID" value="GLW71138.1"/>
    <property type="molecule type" value="Genomic_DNA"/>
</dbReference>
<gene>
    <name evidence="9" type="ORF">Kpho02_34370</name>
</gene>
<dbReference type="GO" id="GO:0004497">
    <property type="term" value="F:monooxygenase activity"/>
    <property type="evidence" value="ECO:0007669"/>
    <property type="project" value="UniProtKB-KW"/>
</dbReference>
<dbReference type="PRINTS" id="PR00463">
    <property type="entry name" value="EP450I"/>
</dbReference>
<proteinExistence type="inferred from homology"/>
<protein>
    <submittedName>
        <fullName evidence="9">Cytochrome P450</fullName>
    </submittedName>
</protein>
<accession>A0A9W6QA18</accession>
<dbReference type="InterPro" id="IPR036396">
    <property type="entry name" value="Cyt_P450_sf"/>
</dbReference>
<keyword evidence="5 7" id="KW-0408">Iron</keyword>
<dbReference type="InterPro" id="IPR050196">
    <property type="entry name" value="Cytochrome_P450_Monoox"/>
</dbReference>
<sequence length="483" mass="51146">MSSLPTAPAFTAATAPGALPVLGHGLRLLRGPIGFLSSLHEHGDLVAVRLGPTTAQVPCHPALLARVLEDDRLFDKGGVFYDRAREVAGNGLVTCPHRDHRRQRRLVQSAFRRSQLAHYAGAVQAEVDAAAAGWRPGLVVDAFPVCYGIALRTLARTLYSTAVDAELATGVERAFDTVLNGLFRQMFLPAPVRRLPLPANLRHRRALAYLHAATRQLIAAHRSGDRDGADGDGTGGDGTGGGCSDLLSALLAAGDGATGDVARGPGAAGGAGGATGAGLSDAEVHDQVITLLAAGTETVAATLVWTLWRLSLHPAAAEQVRAELDAVLPHGRAPRPEDLPRLAAVDRVVSETLRLHPPGWLFTRITTAPTELAGRPLPTGSTLVFSPAAVSRHPAAHRSPAVFDPDRWRPERLTPAARLGFLPFGAGARRCVGDLFARAECALVLAALLSRWRFVPEPGADLRPVPLATVLRPRRLRLRLAER</sequence>
<dbReference type="AlphaFoldDB" id="A0A9W6QA18"/>
<evidence type="ECO:0000256" key="6">
    <source>
        <dbReference type="ARBA" id="ARBA00023033"/>
    </source>
</evidence>
<evidence type="ECO:0000256" key="1">
    <source>
        <dbReference type="ARBA" id="ARBA00010617"/>
    </source>
</evidence>
<evidence type="ECO:0000256" key="2">
    <source>
        <dbReference type="ARBA" id="ARBA00022617"/>
    </source>
</evidence>
<dbReference type="PROSITE" id="PS00086">
    <property type="entry name" value="CYTOCHROME_P450"/>
    <property type="match status" value="1"/>
</dbReference>
<dbReference type="InterPro" id="IPR001128">
    <property type="entry name" value="Cyt_P450"/>
</dbReference>
<dbReference type="GO" id="GO:0005506">
    <property type="term" value="F:iron ion binding"/>
    <property type="evidence" value="ECO:0007669"/>
    <property type="project" value="InterPro"/>
</dbReference>
<dbReference type="PRINTS" id="PR00385">
    <property type="entry name" value="P450"/>
</dbReference>
<evidence type="ECO:0000256" key="5">
    <source>
        <dbReference type="ARBA" id="ARBA00023004"/>
    </source>
</evidence>
<evidence type="ECO:0000256" key="7">
    <source>
        <dbReference type="PIRSR" id="PIRSR602401-1"/>
    </source>
</evidence>
<evidence type="ECO:0000313" key="10">
    <source>
        <dbReference type="Proteomes" id="UP001165041"/>
    </source>
</evidence>
<keyword evidence="6 8" id="KW-0503">Monooxygenase</keyword>
<evidence type="ECO:0000256" key="8">
    <source>
        <dbReference type="RuleBase" id="RU000461"/>
    </source>
</evidence>
<dbReference type="GO" id="GO:0016705">
    <property type="term" value="F:oxidoreductase activity, acting on paired donors, with incorporation or reduction of molecular oxygen"/>
    <property type="evidence" value="ECO:0007669"/>
    <property type="project" value="InterPro"/>
</dbReference>
<dbReference type="InterPro" id="IPR017972">
    <property type="entry name" value="Cyt_P450_CS"/>
</dbReference>
<keyword evidence="4 8" id="KW-0560">Oxidoreductase</keyword>